<organism evidence="2 3">
    <name type="scientific">Mya arenaria</name>
    <name type="common">Soft-shell clam</name>
    <dbReference type="NCBI Taxonomy" id="6604"/>
    <lineage>
        <taxon>Eukaryota</taxon>
        <taxon>Metazoa</taxon>
        <taxon>Spiralia</taxon>
        <taxon>Lophotrochozoa</taxon>
        <taxon>Mollusca</taxon>
        <taxon>Bivalvia</taxon>
        <taxon>Autobranchia</taxon>
        <taxon>Heteroconchia</taxon>
        <taxon>Euheterodonta</taxon>
        <taxon>Imparidentia</taxon>
        <taxon>Neoheterodontei</taxon>
        <taxon>Myida</taxon>
        <taxon>Myoidea</taxon>
        <taxon>Myidae</taxon>
        <taxon>Mya</taxon>
    </lineage>
</organism>
<evidence type="ECO:0000259" key="1">
    <source>
        <dbReference type="Pfam" id="PF03184"/>
    </source>
</evidence>
<dbReference type="EMBL" id="CP111012">
    <property type="protein sequence ID" value="WAQ93895.1"/>
    <property type="molecule type" value="Genomic_DNA"/>
</dbReference>
<proteinExistence type="predicted"/>
<dbReference type="InterPro" id="IPR004875">
    <property type="entry name" value="DDE_SF_endonuclease_dom"/>
</dbReference>
<name>A0ABY7DC04_MYAAR</name>
<accession>A0ABY7DC04</accession>
<keyword evidence="3" id="KW-1185">Reference proteome</keyword>
<reference evidence="2" key="1">
    <citation type="submission" date="2022-11" db="EMBL/GenBank/DDBJ databases">
        <title>Centuries of genome instability and evolution in soft-shell clam transmissible cancer (bioRxiv).</title>
        <authorList>
            <person name="Hart S.F.M."/>
            <person name="Yonemitsu M.A."/>
            <person name="Giersch R.M."/>
            <person name="Beal B.F."/>
            <person name="Arriagada G."/>
            <person name="Davis B.W."/>
            <person name="Ostrander E.A."/>
            <person name="Goff S.P."/>
            <person name="Metzger M.J."/>
        </authorList>
    </citation>
    <scope>NUCLEOTIDE SEQUENCE</scope>
    <source>
        <strain evidence="2">MELC-2E11</strain>
        <tissue evidence="2">Siphon/mantle</tissue>
    </source>
</reference>
<dbReference type="Proteomes" id="UP001164746">
    <property type="component" value="Chromosome 1"/>
</dbReference>
<gene>
    <name evidence="2" type="ORF">MAR_006366</name>
</gene>
<sequence>MATKEHISVHCCINAAGNALPPMIIFTNTLPGGPINATYACSDSGFMDQYLYFQWFEIVFLQYAVPQRPLLLIQDGALSHVSVPLIRSAVANDVILLYLP</sequence>
<evidence type="ECO:0000313" key="3">
    <source>
        <dbReference type="Proteomes" id="UP001164746"/>
    </source>
</evidence>
<dbReference type="Pfam" id="PF03184">
    <property type="entry name" value="DDE_1"/>
    <property type="match status" value="1"/>
</dbReference>
<evidence type="ECO:0000313" key="2">
    <source>
        <dbReference type="EMBL" id="WAQ93895.1"/>
    </source>
</evidence>
<feature type="domain" description="DDE-1" evidence="1">
    <location>
        <begin position="5"/>
        <end position="100"/>
    </location>
</feature>
<protein>
    <recommendedName>
        <fullName evidence="1">DDE-1 domain-containing protein</fullName>
    </recommendedName>
</protein>